<evidence type="ECO:0000256" key="1">
    <source>
        <dbReference type="ARBA" id="ARBA00023015"/>
    </source>
</evidence>
<keyword evidence="2" id="KW-0238">DNA-binding</keyword>
<evidence type="ECO:0000259" key="5">
    <source>
        <dbReference type="PROSITE" id="PS01124"/>
    </source>
</evidence>
<name>A0A917E9M2_9FLAO</name>
<keyword evidence="3" id="KW-0804">Transcription</keyword>
<dbReference type="InterPro" id="IPR011990">
    <property type="entry name" value="TPR-like_helical_dom_sf"/>
</dbReference>
<dbReference type="Gene3D" id="1.25.40.10">
    <property type="entry name" value="Tetratricopeptide repeat domain"/>
    <property type="match status" value="1"/>
</dbReference>
<dbReference type="PROSITE" id="PS01124">
    <property type="entry name" value="HTH_ARAC_FAMILY_2"/>
    <property type="match status" value="1"/>
</dbReference>
<dbReference type="SUPFAM" id="SSF48452">
    <property type="entry name" value="TPR-like"/>
    <property type="match status" value="2"/>
</dbReference>
<keyword evidence="4" id="KW-0472">Membrane</keyword>
<evidence type="ECO:0000256" key="2">
    <source>
        <dbReference type="ARBA" id="ARBA00023125"/>
    </source>
</evidence>
<dbReference type="InterPro" id="IPR009057">
    <property type="entry name" value="Homeodomain-like_sf"/>
</dbReference>
<feature type="domain" description="HTH araC/xylS-type" evidence="5">
    <location>
        <begin position="330"/>
        <end position="439"/>
    </location>
</feature>
<feature type="transmembrane region" description="Helical" evidence="4">
    <location>
        <begin position="276"/>
        <end position="296"/>
    </location>
</feature>
<dbReference type="Proteomes" id="UP000599688">
    <property type="component" value="Unassembled WGS sequence"/>
</dbReference>
<evidence type="ECO:0000313" key="6">
    <source>
        <dbReference type="EMBL" id="GGE14251.1"/>
    </source>
</evidence>
<comment type="caution">
    <text evidence="6">The sequence shown here is derived from an EMBL/GenBank/DDBJ whole genome shotgun (WGS) entry which is preliminary data.</text>
</comment>
<proteinExistence type="predicted"/>
<dbReference type="SMART" id="SM00342">
    <property type="entry name" value="HTH_ARAC"/>
    <property type="match status" value="1"/>
</dbReference>
<keyword evidence="1" id="KW-0805">Transcription regulation</keyword>
<reference evidence="6 7" key="1">
    <citation type="journal article" date="2014" name="Int. J. Syst. Evol. Microbiol.">
        <title>Complete genome sequence of Corynebacterium casei LMG S-19264T (=DSM 44701T), isolated from a smear-ripened cheese.</title>
        <authorList>
            <consortium name="US DOE Joint Genome Institute (JGI-PGF)"/>
            <person name="Walter F."/>
            <person name="Albersmeier A."/>
            <person name="Kalinowski J."/>
            <person name="Ruckert C."/>
        </authorList>
    </citation>
    <scope>NUCLEOTIDE SEQUENCE [LARGE SCALE GENOMIC DNA]</scope>
    <source>
        <strain evidence="6 7">CGMCC 1.12925</strain>
    </source>
</reference>
<sequence>MDVLLKKASLYSLLKVQDSALYYLEKTVETAKKSNNTDILNRANTNLGMLLNQIGRPIEALEHYKKHYQFAYALPNTKPNLTRRIIANYNIGLSFFKLEEIDSARNYLREGIKIANQIEKHSAIAKLNGLLSEVNFSVGEDWEDQLFLAYQASMQTKDSIGLLKANLTAAEFYQASGDTQKAITFLEKAKLLIKKTPKNYSLWLNFHKLSANSFKYSKNYKESLQHLEDYLYKKEKLDSLTQTNAISIYNERLKIYEKDLENSKLLIKHKQKINDLTILSAVLGFLILISLSFFFIKYKLIGLNRKLFKINRLNENSLDTVNDKISKENRILYNKIQQKVDKEKLYLQHDINLSTLAKLVNSNSNYVSEAINLFTNTNFSTFINKKRIAHAKIKIVEQNKKQILDYDDIAEISGFNSKSHFYRVFKQLSGLTPKQYLDFSKES</sequence>
<accession>A0A917E9M2</accession>
<dbReference type="InterPro" id="IPR019734">
    <property type="entry name" value="TPR_rpt"/>
</dbReference>
<organism evidence="6 7">
    <name type="scientific">Psychroflexus salis</name>
    <dbReference type="NCBI Taxonomy" id="1526574"/>
    <lineage>
        <taxon>Bacteria</taxon>
        <taxon>Pseudomonadati</taxon>
        <taxon>Bacteroidota</taxon>
        <taxon>Flavobacteriia</taxon>
        <taxon>Flavobacteriales</taxon>
        <taxon>Flavobacteriaceae</taxon>
        <taxon>Psychroflexus</taxon>
    </lineage>
</organism>
<dbReference type="Gene3D" id="1.10.10.60">
    <property type="entry name" value="Homeodomain-like"/>
    <property type="match status" value="2"/>
</dbReference>
<dbReference type="Pfam" id="PF12833">
    <property type="entry name" value="HTH_18"/>
    <property type="match status" value="1"/>
</dbReference>
<protein>
    <recommendedName>
        <fullName evidence="5">HTH araC/xylS-type domain-containing protein</fullName>
    </recommendedName>
</protein>
<dbReference type="GO" id="GO:0043565">
    <property type="term" value="F:sequence-specific DNA binding"/>
    <property type="evidence" value="ECO:0007669"/>
    <property type="project" value="InterPro"/>
</dbReference>
<dbReference type="AlphaFoldDB" id="A0A917E9M2"/>
<dbReference type="InterPro" id="IPR018060">
    <property type="entry name" value="HTH_AraC"/>
</dbReference>
<keyword evidence="7" id="KW-1185">Reference proteome</keyword>
<dbReference type="EMBL" id="BMGL01000007">
    <property type="protein sequence ID" value="GGE14251.1"/>
    <property type="molecule type" value="Genomic_DNA"/>
</dbReference>
<dbReference type="SMART" id="SM00028">
    <property type="entry name" value="TPR"/>
    <property type="match status" value="4"/>
</dbReference>
<dbReference type="GO" id="GO:0003700">
    <property type="term" value="F:DNA-binding transcription factor activity"/>
    <property type="evidence" value="ECO:0007669"/>
    <property type="project" value="InterPro"/>
</dbReference>
<dbReference type="PANTHER" id="PTHR43280:SF28">
    <property type="entry name" value="HTH-TYPE TRANSCRIPTIONAL ACTIVATOR RHAS"/>
    <property type="match status" value="1"/>
</dbReference>
<evidence type="ECO:0000256" key="3">
    <source>
        <dbReference type="ARBA" id="ARBA00023163"/>
    </source>
</evidence>
<dbReference type="SUPFAM" id="SSF46689">
    <property type="entry name" value="Homeodomain-like"/>
    <property type="match status" value="1"/>
</dbReference>
<evidence type="ECO:0000256" key="4">
    <source>
        <dbReference type="SAM" id="Phobius"/>
    </source>
</evidence>
<keyword evidence="4" id="KW-1133">Transmembrane helix</keyword>
<keyword evidence="4" id="KW-0812">Transmembrane</keyword>
<dbReference type="Pfam" id="PF13181">
    <property type="entry name" value="TPR_8"/>
    <property type="match status" value="2"/>
</dbReference>
<dbReference type="PANTHER" id="PTHR43280">
    <property type="entry name" value="ARAC-FAMILY TRANSCRIPTIONAL REGULATOR"/>
    <property type="match status" value="1"/>
</dbReference>
<evidence type="ECO:0000313" key="7">
    <source>
        <dbReference type="Proteomes" id="UP000599688"/>
    </source>
</evidence>
<gene>
    <name evidence="6" type="ORF">GCM10010831_14540</name>
</gene>